<organism evidence="2 3">
    <name type="scientific">Meloidogyne enterolobii</name>
    <name type="common">Root-knot nematode worm</name>
    <name type="synonym">Meloidogyne mayaguensis</name>
    <dbReference type="NCBI Taxonomy" id="390850"/>
    <lineage>
        <taxon>Eukaryota</taxon>
        <taxon>Metazoa</taxon>
        <taxon>Ecdysozoa</taxon>
        <taxon>Nematoda</taxon>
        <taxon>Chromadorea</taxon>
        <taxon>Rhabditida</taxon>
        <taxon>Tylenchina</taxon>
        <taxon>Tylenchomorpha</taxon>
        <taxon>Tylenchoidea</taxon>
        <taxon>Meloidogynidae</taxon>
        <taxon>Meloidogyninae</taxon>
        <taxon>Meloidogyne</taxon>
    </lineage>
</organism>
<dbReference type="OrthoDB" id="428346at2759"/>
<dbReference type="Pfam" id="PF03269">
    <property type="entry name" value="DUF268"/>
    <property type="match status" value="1"/>
</dbReference>
<accession>A0A6V7WWG8</accession>
<dbReference type="AlphaFoldDB" id="A0A6V7WWG8"/>
<feature type="signal peptide" evidence="1">
    <location>
        <begin position="1"/>
        <end position="21"/>
    </location>
</feature>
<reference evidence="2 3" key="1">
    <citation type="submission" date="2020-08" db="EMBL/GenBank/DDBJ databases">
        <authorList>
            <person name="Koutsovoulos G."/>
            <person name="Danchin GJ E."/>
        </authorList>
    </citation>
    <scope>NUCLEOTIDE SEQUENCE [LARGE SCALE GENOMIC DNA]</scope>
</reference>
<dbReference type="InterPro" id="IPR004951">
    <property type="entry name" value="DUF268_CAE_spp"/>
</dbReference>
<proteinExistence type="predicted"/>
<dbReference type="InterPro" id="IPR029063">
    <property type="entry name" value="SAM-dependent_MTases_sf"/>
</dbReference>
<evidence type="ECO:0000313" key="2">
    <source>
        <dbReference type="EMBL" id="CAD2191409.1"/>
    </source>
</evidence>
<evidence type="ECO:0000256" key="1">
    <source>
        <dbReference type="SAM" id="SignalP"/>
    </source>
</evidence>
<comment type="caution">
    <text evidence="2">The sequence shown here is derived from an EMBL/GenBank/DDBJ whole genome shotgun (WGS) entry which is preliminary data.</text>
</comment>
<protein>
    <submittedName>
        <fullName evidence="2">Uncharacterized protein</fullName>
    </submittedName>
</protein>
<dbReference type="Gene3D" id="3.40.50.150">
    <property type="entry name" value="Vaccinia Virus protein VP39"/>
    <property type="match status" value="1"/>
</dbReference>
<dbReference type="Proteomes" id="UP000580250">
    <property type="component" value="Unassembled WGS sequence"/>
</dbReference>
<name>A0A6V7WWG8_MELEN</name>
<evidence type="ECO:0000313" key="3">
    <source>
        <dbReference type="Proteomes" id="UP000580250"/>
    </source>
</evidence>
<gene>
    <name evidence="2" type="ORF">MENT_LOCUS44242</name>
</gene>
<dbReference type="SUPFAM" id="SSF53335">
    <property type="entry name" value="S-adenosyl-L-methionine-dependent methyltransferases"/>
    <property type="match status" value="1"/>
</dbReference>
<feature type="chain" id="PRO_5028077408" evidence="1">
    <location>
        <begin position="22"/>
        <end position="206"/>
    </location>
</feature>
<keyword evidence="1" id="KW-0732">Signal</keyword>
<dbReference type="EMBL" id="CAJEWN010000877">
    <property type="protein sequence ID" value="CAD2191409.1"/>
    <property type="molecule type" value="Genomic_DNA"/>
</dbReference>
<sequence length="206" mass="23314">MGNILNVLISNILIQLSVFYATKHYNIAGKKGAVIGSINPWVESMCLANGASKIVTIDYQHIKIGHDSIMFLDAFDLVKARELFFDSFDFIVSFSSIEHSGLGRYGDPINPMGDIMEMQKLRCILKPRGIFFLGVPVGQDNVGYNCHRTYGRIRLPLMFAGFELLNVFYLQSKPIEMKIEMLEDDHGANPLFNVTHFVFVLEKRSD</sequence>